<dbReference type="EMBL" id="KM886858">
    <property type="protein sequence ID" value="AJA33641.1"/>
    <property type="molecule type" value="Genomic_DNA"/>
</dbReference>
<accession>A0A0A7REL3</accession>
<reference evidence="4 5" key="2">
    <citation type="journal article" date="2015" name="Genome Announc.">
        <title>Expanding the biotechnology potential of lactobacilli through comparative genomics of 213 strains and associated genera.</title>
        <authorList>
            <person name="Sun Z."/>
            <person name="Harris H.M."/>
            <person name="McCann A."/>
            <person name="Guo C."/>
            <person name="Argimon S."/>
            <person name="Zhang W."/>
            <person name="Yang X."/>
            <person name="Jeffery I.B."/>
            <person name="Cooney J.C."/>
            <person name="Kagawa T.F."/>
            <person name="Liu W."/>
            <person name="Song Y."/>
            <person name="Salvetti E."/>
            <person name="Wrobel A."/>
            <person name="Rasinkangas P."/>
            <person name="Parkhill J."/>
            <person name="Rea M.C."/>
            <person name="O'Sullivan O."/>
            <person name="Ritari J."/>
            <person name="Douillard F.P."/>
            <person name="Paul Ross R."/>
            <person name="Yang R."/>
            <person name="Briner A.E."/>
            <person name="Felis G.E."/>
            <person name="de Vos W.M."/>
            <person name="Barrangou R."/>
            <person name="Klaenhammer T.R."/>
            <person name="Caufield P.W."/>
            <person name="Cui Y."/>
            <person name="Zhang H."/>
            <person name="O'Toole P.W."/>
        </authorList>
    </citation>
    <scope>NUCLEOTIDE SEQUENCE [LARGE SCALE GENOMIC DNA]</scope>
    <source>
        <strain evidence="4 5">DSM 15353</strain>
    </source>
</reference>
<keyword evidence="3" id="KW-0282">Flagellum</keyword>
<feature type="region of interest" description="Disordered" evidence="1">
    <location>
        <begin position="479"/>
        <end position="527"/>
    </location>
</feature>
<reference evidence="3" key="1">
    <citation type="journal article" date="2014" name="Appl. Environ. Microbiol.">
        <title>Detection and genomic characterization of motility in Lactobacillus curvatus: confirmation of motility in a species outside the Lactobacillus salivarius clade.</title>
        <authorList>
            <person name="Cousin F.J."/>
            <person name="Lynch S.M."/>
            <person name="Harris H.M."/>
            <person name="McCann A."/>
            <person name="Lynch D.B."/>
            <person name="Neville B.A."/>
            <person name="Irisawa T."/>
            <person name="Okada S."/>
            <person name="Endo A."/>
            <person name="O'Toole P.W."/>
        </authorList>
    </citation>
    <scope>NUCLEOTIDE SEQUENCE</scope>
    <source>
        <strain evidence="3">KCTC 13900</strain>
    </source>
</reference>
<dbReference type="EMBL" id="JQBK01000002">
    <property type="protein sequence ID" value="KRN88062.1"/>
    <property type="molecule type" value="Genomic_DNA"/>
</dbReference>
<dbReference type="Gene3D" id="3.30.750.140">
    <property type="match status" value="1"/>
</dbReference>
<feature type="compositionally biased region" description="Basic and acidic residues" evidence="1">
    <location>
        <begin position="153"/>
        <end position="162"/>
    </location>
</feature>
<evidence type="ECO:0000259" key="2">
    <source>
        <dbReference type="Pfam" id="PF02120"/>
    </source>
</evidence>
<dbReference type="OrthoDB" id="9876794at2"/>
<dbReference type="PATRIC" id="fig|89059.3.peg.845"/>
<sequence length="539" mass="58893">MQKVVTGKKIAGLQVSKAKPTKKQTGKFQAFLAQDKPEIAVNDDKGFRQKKAKNRLETSKAMLNIHIKTTDSQTKKELEQVLQIDSKTFQQLVNGTVSLDDLVKQGKVQISPDLLEGLKELVSSSDHLKKQNILLEIEHDQSEAVEPLQENDNAGKNEKLPKDAAPPLDLKQAKAGPIVEIIADNDVAPQQTEQFGENPAQSVIDLDEMSATQQATLKEQIANFVSMVTSKSAGESQAIQESNSTINLVVSSDTKIKQEAAQQTDLEVESVQPTKIIESPLVSKAGQLGKQEIKTSPEVAAMADELSVSSLKQSAETLSVSSKILIGTKASLAGQKQAAEIIDFSELTDRTGMVSVVEQKSATVTQANVGQKVTTITRPVEQVVRNLQKALTPVVEKSLLSSKGNTQSIVFNLKPANLGEMKVAVKTNEQAVSLEFEVQDSTARDMLQKSTHKLEQIMEQLQLDPTTKTLKQVETVRQTAETSELLGEQRDGPAGDFMQNEQEQQGRFARSHKTRTQVVSEEHLPGEEQIKHGTISLLV</sequence>
<evidence type="ECO:0000256" key="1">
    <source>
        <dbReference type="SAM" id="MobiDB-lite"/>
    </source>
</evidence>
<dbReference type="InterPro" id="IPR021136">
    <property type="entry name" value="Flagellar_hook_control-like_C"/>
</dbReference>
<dbReference type="AlphaFoldDB" id="A0A0A7REL3"/>
<keyword evidence="3" id="KW-0966">Cell projection</keyword>
<dbReference type="RefSeq" id="WP_056988018.1">
    <property type="nucleotide sequence ID" value="NZ_JQBK01000002.1"/>
</dbReference>
<keyword evidence="3" id="KW-0969">Cilium</keyword>
<evidence type="ECO:0000313" key="4">
    <source>
        <dbReference type="EMBL" id="KRN88062.1"/>
    </source>
</evidence>
<protein>
    <submittedName>
        <fullName evidence="3">Flagellar hook-length control protein FliK</fullName>
    </submittedName>
</protein>
<gene>
    <name evidence="3" type="primary">fliK</name>
    <name evidence="4" type="ORF">IV43_GL000809</name>
</gene>
<dbReference type="Pfam" id="PF02120">
    <property type="entry name" value="Flg_hook"/>
    <property type="match status" value="1"/>
</dbReference>
<dbReference type="STRING" id="89059.LAC1533_1890"/>
<evidence type="ECO:0000313" key="5">
    <source>
        <dbReference type="Proteomes" id="UP000051491"/>
    </source>
</evidence>
<evidence type="ECO:0000313" key="3">
    <source>
        <dbReference type="EMBL" id="AJA33641.1"/>
    </source>
</evidence>
<feature type="domain" description="Flagellar hook-length control protein-like C-terminal" evidence="2">
    <location>
        <begin position="400"/>
        <end position="466"/>
    </location>
</feature>
<dbReference type="Proteomes" id="UP000051491">
    <property type="component" value="Unassembled WGS sequence"/>
</dbReference>
<organism evidence="3">
    <name type="scientific">Ligilactobacillus acidipiscis</name>
    <dbReference type="NCBI Taxonomy" id="89059"/>
    <lineage>
        <taxon>Bacteria</taxon>
        <taxon>Bacillati</taxon>
        <taxon>Bacillota</taxon>
        <taxon>Bacilli</taxon>
        <taxon>Lactobacillales</taxon>
        <taxon>Lactobacillaceae</taxon>
        <taxon>Ligilactobacillus</taxon>
    </lineage>
</organism>
<proteinExistence type="predicted"/>
<dbReference type="InterPro" id="IPR038610">
    <property type="entry name" value="FliK-like_C_sf"/>
</dbReference>
<feature type="region of interest" description="Disordered" evidence="1">
    <location>
        <begin position="141"/>
        <end position="167"/>
    </location>
</feature>
<name>A0A0A7REL3_9LACO</name>